<dbReference type="EMBL" id="BAAASG010000006">
    <property type="protein sequence ID" value="GAA2484164.1"/>
    <property type="molecule type" value="Genomic_DNA"/>
</dbReference>
<dbReference type="PANTHER" id="PTHR46889:SF4">
    <property type="entry name" value="TRANSPOSASE INSO FOR INSERTION SEQUENCE ELEMENT IS911B-RELATED"/>
    <property type="match status" value="1"/>
</dbReference>
<dbReference type="SUPFAM" id="SSF53098">
    <property type="entry name" value="Ribonuclease H-like"/>
    <property type="match status" value="1"/>
</dbReference>
<name>A0ABN3LHJ5_STRLO</name>
<dbReference type="PANTHER" id="PTHR46889">
    <property type="entry name" value="TRANSPOSASE INSF FOR INSERTION SEQUENCE IS3B-RELATED"/>
    <property type="match status" value="1"/>
</dbReference>
<sequence>MSRGSRRPGGNGIAKPPKAHRCTVARLMRDLGLEGARRGKKIRTTLRDDGHQRAVDLLRSDFTASRPNERWVADFTYVATWSGIVYVAFVADVFFVRDGVVVPQLQVDGIGREGLKEMVVLGAGDQLHAIPSVGR</sequence>
<organism evidence="1 2">
    <name type="scientific">Streptomyces longisporus</name>
    <dbReference type="NCBI Taxonomy" id="1948"/>
    <lineage>
        <taxon>Bacteria</taxon>
        <taxon>Bacillati</taxon>
        <taxon>Actinomycetota</taxon>
        <taxon>Actinomycetes</taxon>
        <taxon>Kitasatosporales</taxon>
        <taxon>Streptomycetaceae</taxon>
        <taxon>Streptomyces</taxon>
    </lineage>
</organism>
<dbReference type="InterPro" id="IPR050900">
    <property type="entry name" value="Transposase_IS3/IS150/IS904"/>
</dbReference>
<dbReference type="Proteomes" id="UP001501777">
    <property type="component" value="Unassembled WGS sequence"/>
</dbReference>
<comment type="caution">
    <text evidence="1">The sequence shown here is derived from an EMBL/GenBank/DDBJ whole genome shotgun (WGS) entry which is preliminary data.</text>
</comment>
<evidence type="ECO:0000313" key="1">
    <source>
        <dbReference type="EMBL" id="GAA2484164.1"/>
    </source>
</evidence>
<evidence type="ECO:0008006" key="3">
    <source>
        <dbReference type="Google" id="ProtNLM"/>
    </source>
</evidence>
<protein>
    <recommendedName>
        <fullName evidence="3">Transposase</fullName>
    </recommendedName>
</protein>
<evidence type="ECO:0000313" key="2">
    <source>
        <dbReference type="Proteomes" id="UP001501777"/>
    </source>
</evidence>
<reference evidence="1 2" key="1">
    <citation type="journal article" date="2019" name="Int. J. Syst. Evol. Microbiol.">
        <title>The Global Catalogue of Microorganisms (GCM) 10K type strain sequencing project: providing services to taxonomists for standard genome sequencing and annotation.</title>
        <authorList>
            <consortium name="The Broad Institute Genomics Platform"/>
            <consortium name="The Broad Institute Genome Sequencing Center for Infectious Disease"/>
            <person name="Wu L."/>
            <person name="Ma J."/>
        </authorList>
    </citation>
    <scope>NUCLEOTIDE SEQUENCE [LARGE SCALE GENOMIC DNA]</scope>
    <source>
        <strain evidence="1 2">JCM 4395</strain>
    </source>
</reference>
<proteinExistence type="predicted"/>
<dbReference type="InterPro" id="IPR012337">
    <property type="entry name" value="RNaseH-like_sf"/>
</dbReference>
<gene>
    <name evidence="1" type="ORF">GCM10010276_22270</name>
</gene>
<keyword evidence="2" id="KW-1185">Reference proteome</keyword>
<accession>A0ABN3LHJ5</accession>